<feature type="domain" description="DinB-like" evidence="1">
    <location>
        <begin position="48"/>
        <end position="168"/>
    </location>
</feature>
<sequence length="175" mass="19130">MTISPDTKNWTWVTERACPECGFDAPAAALADIPARLQADVERWPAILGRADVATRPDDHTWSVLEYGAHVRDVFVVFSGRFARMITEDDPLLEDWDQDAAATAGRYGELDPLVVADQLVAAGEALAAALEAIPPAAANRAGLRSDGSRFTVESLARYLMHDVAHHLWDVTRPHS</sequence>
<evidence type="ECO:0000313" key="2">
    <source>
        <dbReference type="EMBL" id="SDC69325.1"/>
    </source>
</evidence>
<evidence type="ECO:0000313" key="3">
    <source>
        <dbReference type="Proteomes" id="UP000199039"/>
    </source>
</evidence>
<dbReference type="STRING" id="1814289.SAMN05216410_2189"/>
<protein>
    <recommendedName>
        <fullName evidence="1">DinB-like domain-containing protein</fullName>
    </recommendedName>
</protein>
<dbReference type="Pfam" id="PF12867">
    <property type="entry name" value="DinB_2"/>
    <property type="match status" value="1"/>
</dbReference>
<keyword evidence="3" id="KW-1185">Reference proteome</keyword>
<accession>A0A1G6NQ74</accession>
<dbReference type="SUPFAM" id="SSF109854">
    <property type="entry name" value="DinB/YfiT-like putative metalloenzymes"/>
    <property type="match status" value="1"/>
</dbReference>
<dbReference type="InterPro" id="IPR024775">
    <property type="entry name" value="DinB-like"/>
</dbReference>
<dbReference type="AlphaFoldDB" id="A0A1G6NQ74"/>
<dbReference type="RefSeq" id="WP_093183103.1">
    <property type="nucleotide sequence ID" value="NZ_FMYH01000003.1"/>
</dbReference>
<dbReference type="OrthoDB" id="3376896at2"/>
<organism evidence="2 3">
    <name type="scientific">Sanguibacter gelidistatuariae</name>
    <dbReference type="NCBI Taxonomy" id="1814289"/>
    <lineage>
        <taxon>Bacteria</taxon>
        <taxon>Bacillati</taxon>
        <taxon>Actinomycetota</taxon>
        <taxon>Actinomycetes</taxon>
        <taxon>Micrococcales</taxon>
        <taxon>Sanguibacteraceae</taxon>
        <taxon>Sanguibacter</taxon>
    </lineage>
</organism>
<proteinExistence type="predicted"/>
<reference evidence="2 3" key="1">
    <citation type="submission" date="2016-09" db="EMBL/GenBank/DDBJ databases">
        <authorList>
            <person name="Capua I."/>
            <person name="De Benedictis P."/>
            <person name="Joannis T."/>
            <person name="Lombin L.H."/>
            <person name="Cattoli G."/>
        </authorList>
    </citation>
    <scope>NUCLEOTIDE SEQUENCE [LARGE SCALE GENOMIC DNA]</scope>
    <source>
        <strain evidence="2 3">ISLP-3</strain>
    </source>
</reference>
<evidence type="ECO:0000259" key="1">
    <source>
        <dbReference type="Pfam" id="PF12867"/>
    </source>
</evidence>
<dbReference type="Gene3D" id="1.20.120.450">
    <property type="entry name" value="dinb family like domain"/>
    <property type="match status" value="1"/>
</dbReference>
<dbReference type="EMBL" id="FMYH01000003">
    <property type="protein sequence ID" value="SDC69325.1"/>
    <property type="molecule type" value="Genomic_DNA"/>
</dbReference>
<dbReference type="Proteomes" id="UP000199039">
    <property type="component" value="Unassembled WGS sequence"/>
</dbReference>
<dbReference type="InterPro" id="IPR034660">
    <property type="entry name" value="DinB/YfiT-like"/>
</dbReference>
<name>A0A1G6NQ74_9MICO</name>
<gene>
    <name evidence="2" type="ORF">SAMN05216410_2189</name>
</gene>